<keyword evidence="3" id="KW-1185">Reference proteome</keyword>
<evidence type="ECO:0000313" key="3">
    <source>
        <dbReference type="Proteomes" id="UP001500973"/>
    </source>
</evidence>
<feature type="compositionally biased region" description="Low complexity" evidence="1">
    <location>
        <begin position="9"/>
        <end position="20"/>
    </location>
</feature>
<reference evidence="3" key="1">
    <citation type="journal article" date="2019" name="Int. J. Syst. Evol. Microbiol.">
        <title>The Global Catalogue of Microorganisms (GCM) 10K type strain sequencing project: providing services to taxonomists for standard genome sequencing and annotation.</title>
        <authorList>
            <consortium name="The Broad Institute Genomics Platform"/>
            <consortium name="The Broad Institute Genome Sequencing Center for Infectious Disease"/>
            <person name="Wu L."/>
            <person name="Ma J."/>
        </authorList>
    </citation>
    <scope>NUCLEOTIDE SEQUENCE [LARGE SCALE GENOMIC DNA]</scope>
    <source>
        <strain evidence="3">JCM 11756</strain>
    </source>
</reference>
<feature type="region of interest" description="Disordered" evidence="1">
    <location>
        <begin position="1"/>
        <end position="30"/>
    </location>
</feature>
<evidence type="ECO:0000256" key="1">
    <source>
        <dbReference type="SAM" id="MobiDB-lite"/>
    </source>
</evidence>
<gene>
    <name evidence="2" type="ORF">GCM10009601_40070</name>
</gene>
<dbReference type="EMBL" id="BAAAIZ010000061">
    <property type="protein sequence ID" value="GAA1427943.1"/>
    <property type="molecule type" value="Genomic_DNA"/>
</dbReference>
<evidence type="ECO:0008006" key="4">
    <source>
        <dbReference type="Google" id="ProtNLM"/>
    </source>
</evidence>
<evidence type="ECO:0000313" key="2">
    <source>
        <dbReference type="EMBL" id="GAA1427943.1"/>
    </source>
</evidence>
<name>A0ABP4JTD9_9ACTN</name>
<dbReference type="Proteomes" id="UP001500973">
    <property type="component" value="Unassembled WGS sequence"/>
</dbReference>
<accession>A0ABP4JTD9</accession>
<sequence>MPASGSLCPIAAPDDPGGPASTPPSPESLSYSLTLPAAPHSPSIARTATRAILKAHGLEEMTDAAIQVVGELTACAYRLAPFTNAYLSLRYRDDTLRVILYDTHPRHTHPRLAAACDTRRRAALRLLACVVKACSGDWGFGDAREPGGGTRMWAVLPRGTSRTYVAVHP</sequence>
<comment type="caution">
    <text evidence="2">The sequence shown here is derived from an EMBL/GenBank/DDBJ whole genome shotgun (WGS) entry which is preliminary data.</text>
</comment>
<dbReference type="Gene3D" id="3.30.565.10">
    <property type="entry name" value="Histidine kinase-like ATPase, C-terminal domain"/>
    <property type="match status" value="1"/>
</dbReference>
<proteinExistence type="predicted"/>
<protein>
    <recommendedName>
        <fullName evidence="4">ATP-binding protein</fullName>
    </recommendedName>
</protein>
<dbReference type="RefSeq" id="WP_344014485.1">
    <property type="nucleotide sequence ID" value="NZ_BAAAIZ010000061.1"/>
</dbReference>
<organism evidence="2 3">
    <name type="scientific">Streptomyces thermospinosisporus</name>
    <dbReference type="NCBI Taxonomy" id="161482"/>
    <lineage>
        <taxon>Bacteria</taxon>
        <taxon>Bacillati</taxon>
        <taxon>Actinomycetota</taxon>
        <taxon>Actinomycetes</taxon>
        <taxon>Kitasatosporales</taxon>
        <taxon>Streptomycetaceae</taxon>
        <taxon>Streptomyces</taxon>
    </lineage>
</organism>
<dbReference type="InterPro" id="IPR036890">
    <property type="entry name" value="HATPase_C_sf"/>
</dbReference>